<comment type="similarity">
    <text evidence="4">Belongs to the ABC transporter superfamily. Macrolide exporter (TC 3.A.1.122) family.</text>
</comment>
<evidence type="ECO:0000256" key="2">
    <source>
        <dbReference type="ARBA" id="ARBA00022741"/>
    </source>
</evidence>
<keyword evidence="1" id="KW-0813">Transport</keyword>
<dbReference type="GO" id="GO:0098796">
    <property type="term" value="C:membrane protein complex"/>
    <property type="evidence" value="ECO:0007669"/>
    <property type="project" value="UniProtKB-ARBA"/>
</dbReference>
<gene>
    <name evidence="6" type="ORF">ENQ76_14220</name>
</gene>
<evidence type="ECO:0000256" key="3">
    <source>
        <dbReference type="ARBA" id="ARBA00022840"/>
    </source>
</evidence>
<reference evidence="6" key="1">
    <citation type="journal article" date="2020" name="mSystems">
        <title>Genome- and Community-Level Interaction Insights into Carbon Utilization and Element Cycling Functions of Hydrothermarchaeota in Hydrothermal Sediment.</title>
        <authorList>
            <person name="Zhou Z."/>
            <person name="Liu Y."/>
            <person name="Xu W."/>
            <person name="Pan J."/>
            <person name="Luo Z.H."/>
            <person name="Li M."/>
        </authorList>
    </citation>
    <scope>NUCLEOTIDE SEQUENCE [LARGE SCALE GENOMIC DNA]</scope>
    <source>
        <strain evidence="6">SpSt-339</strain>
    </source>
</reference>
<protein>
    <submittedName>
        <fullName evidence="6">ABC transporter ATP-binding protein</fullName>
    </submittedName>
</protein>
<dbReference type="FunFam" id="3.40.50.300:FF:000032">
    <property type="entry name" value="Export ABC transporter ATP-binding protein"/>
    <property type="match status" value="1"/>
</dbReference>
<dbReference type="InterPro" id="IPR017911">
    <property type="entry name" value="MacB-like_ATP-bd"/>
</dbReference>
<evidence type="ECO:0000313" key="6">
    <source>
        <dbReference type="EMBL" id="HEN16613.1"/>
    </source>
</evidence>
<sequence>MIDVDHVSKIHRRGQLEVAALRECTCQIPAGSFTFILGPSGSGKSTLLYLLGGLDEPTSGEIRIAGRSLQSMSTRERDRFRRNDVGFVFQNFNLLANLTALDNVLVPFLPQGITTQQRKRARDLLDRLGLGARRDHTPNELSGGEQQRVAIARALLKQPQLILADEPTGELDTENSAAILGDLRQMCQEHKTTIVVVTHEQEHLRPGDTVIRIRDGHVVGNGQPPG</sequence>
<dbReference type="PROSITE" id="PS50893">
    <property type="entry name" value="ABC_TRANSPORTER_2"/>
    <property type="match status" value="1"/>
</dbReference>
<dbReference type="Pfam" id="PF00005">
    <property type="entry name" value="ABC_tran"/>
    <property type="match status" value="1"/>
</dbReference>
<accession>A0A7C2P519</accession>
<dbReference type="GO" id="GO:0016887">
    <property type="term" value="F:ATP hydrolysis activity"/>
    <property type="evidence" value="ECO:0007669"/>
    <property type="project" value="InterPro"/>
</dbReference>
<dbReference type="GO" id="GO:0022857">
    <property type="term" value="F:transmembrane transporter activity"/>
    <property type="evidence" value="ECO:0007669"/>
    <property type="project" value="TreeGrafter"/>
</dbReference>
<name>A0A7C2P519_9PLAN</name>
<dbReference type="CDD" id="cd03255">
    <property type="entry name" value="ABC_MJ0796_LolCDE_FtsE"/>
    <property type="match status" value="1"/>
</dbReference>
<dbReference type="InterPro" id="IPR003593">
    <property type="entry name" value="AAA+_ATPase"/>
</dbReference>
<dbReference type="EMBL" id="DSOK01000389">
    <property type="protein sequence ID" value="HEN16613.1"/>
    <property type="molecule type" value="Genomic_DNA"/>
</dbReference>
<dbReference type="Gene3D" id="3.40.50.300">
    <property type="entry name" value="P-loop containing nucleotide triphosphate hydrolases"/>
    <property type="match status" value="1"/>
</dbReference>
<feature type="domain" description="ABC transporter" evidence="5">
    <location>
        <begin position="2"/>
        <end position="226"/>
    </location>
</feature>
<dbReference type="PANTHER" id="PTHR24220">
    <property type="entry name" value="IMPORT ATP-BINDING PROTEIN"/>
    <property type="match status" value="1"/>
</dbReference>
<dbReference type="InterPro" id="IPR017871">
    <property type="entry name" value="ABC_transporter-like_CS"/>
</dbReference>
<dbReference type="InterPro" id="IPR003439">
    <property type="entry name" value="ABC_transporter-like_ATP-bd"/>
</dbReference>
<dbReference type="GO" id="GO:0005886">
    <property type="term" value="C:plasma membrane"/>
    <property type="evidence" value="ECO:0007669"/>
    <property type="project" value="TreeGrafter"/>
</dbReference>
<dbReference type="InterPro" id="IPR027417">
    <property type="entry name" value="P-loop_NTPase"/>
</dbReference>
<proteinExistence type="inferred from homology"/>
<organism evidence="6">
    <name type="scientific">Schlesneria paludicola</name>
    <dbReference type="NCBI Taxonomy" id="360056"/>
    <lineage>
        <taxon>Bacteria</taxon>
        <taxon>Pseudomonadati</taxon>
        <taxon>Planctomycetota</taxon>
        <taxon>Planctomycetia</taxon>
        <taxon>Planctomycetales</taxon>
        <taxon>Planctomycetaceae</taxon>
        <taxon>Schlesneria</taxon>
    </lineage>
</organism>
<comment type="caution">
    <text evidence="6">The sequence shown here is derived from an EMBL/GenBank/DDBJ whole genome shotgun (WGS) entry which is preliminary data.</text>
</comment>
<evidence type="ECO:0000259" key="5">
    <source>
        <dbReference type="PROSITE" id="PS50893"/>
    </source>
</evidence>
<evidence type="ECO:0000256" key="1">
    <source>
        <dbReference type="ARBA" id="ARBA00022448"/>
    </source>
</evidence>
<dbReference type="SMART" id="SM00382">
    <property type="entry name" value="AAA"/>
    <property type="match status" value="1"/>
</dbReference>
<dbReference type="AlphaFoldDB" id="A0A7C2P519"/>
<dbReference type="GO" id="GO:0005524">
    <property type="term" value="F:ATP binding"/>
    <property type="evidence" value="ECO:0007669"/>
    <property type="project" value="UniProtKB-KW"/>
</dbReference>
<dbReference type="SUPFAM" id="SSF52540">
    <property type="entry name" value="P-loop containing nucleoside triphosphate hydrolases"/>
    <property type="match status" value="1"/>
</dbReference>
<evidence type="ECO:0000256" key="4">
    <source>
        <dbReference type="ARBA" id="ARBA00038388"/>
    </source>
</evidence>
<keyword evidence="2" id="KW-0547">Nucleotide-binding</keyword>
<keyword evidence="3 6" id="KW-0067">ATP-binding</keyword>
<dbReference type="PROSITE" id="PS00211">
    <property type="entry name" value="ABC_TRANSPORTER_1"/>
    <property type="match status" value="1"/>
</dbReference>
<dbReference type="InterPro" id="IPR015854">
    <property type="entry name" value="ABC_transpr_LolD-like"/>
</dbReference>